<dbReference type="EMBL" id="BOON01000046">
    <property type="protein sequence ID" value="GII25117.1"/>
    <property type="molecule type" value="Genomic_DNA"/>
</dbReference>
<evidence type="ECO:0000313" key="6">
    <source>
        <dbReference type="Proteomes" id="UP000599074"/>
    </source>
</evidence>
<dbReference type="InterPro" id="IPR000940">
    <property type="entry name" value="NNMT_TEMT_trans"/>
</dbReference>
<evidence type="ECO:0000256" key="4">
    <source>
        <dbReference type="SAM" id="MobiDB-lite"/>
    </source>
</evidence>
<dbReference type="Gene3D" id="3.40.50.150">
    <property type="entry name" value="Vaccinia Virus protein VP39"/>
    <property type="match status" value="1"/>
</dbReference>
<keyword evidence="2" id="KW-0808">Transferase</keyword>
<dbReference type="GO" id="GO:0008168">
    <property type="term" value="F:methyltransferase activity"/>
    <property type="evidence" value="ECO:0007669"/>
    <property type="project" value="UniProtKB-KW"/>
</dbReference>
<comment type="caution">
    <text evidence="5">The sequence shown here is derived from an EMBL/GenBank/DDBJ whole genome shotgun (WGS) entry which is preliminary data.</text>
</comment>
<keyword evidence="3" id="KW-0949">S-adenosyl-L-methionine</keyword>
<feature type="compositionally biased region" description="Low complexity" evidence="4">
    <location>
        <begin position="25"/>
        <end position="39"/>
    </location>
</feature>
<dbReference type="Pfam" id="PF01234">
    <property type="entry name" value="NNMT_PNMT_TEMT"/>
    <property type="match status" value="1"/>
</dbReference>
<reference evidence="5" key="1">
    <citation type="submission" date="2021-01" db="EMBL/GenBank/DDBJ databases">
        <title>Whole genome shotgun sequence of Planosporangium mesophilum NBRC 109066.</title>
        <authorList>
            <person name="Komaki H."/>
            <person name="Tamura T."/>
        </authorList>
    </citation>
    <scope>NUCLEOTIDE SEQUENCE</scope>
    <source>
        <strain evidence="5">NBRC 109066</strain>
    </source>
</reference>
<organism evidence="5 6">
    <name type="scientific">Planosporangium mesophilum</name>
    <dbReference type="NCBI Taxonomy" id="689768"/>
    <lineage>
        <taxon>Bacteria</taxon>
        <taxon>Bacillati</taxon>
        <taxon>Actinomycetota</taxon>
        <taxon>Actinomycetes</taxon>
        <taxon>Micromonosporales</taxon>
        <taxon>Micromonosporaceae</taxon>
        <taxon>Planosporangium</taxon>
    </lineage>
</organism>
<gene>
    <name evidence="5" type="ORF">Pme01_47140</name>
</gene>
<keyword evidence="1" id="KW-0489">Methyltransferase</keyword>
<dbReference type="NCBIfam" id="NF040568">
    <property type="entry name" value="SCO2525_fam"/>
    <property type="match status" value="1"/>
</dbReference>
<dbReference type="Proteomes" id="UP000599074">
    <property type="component" value="Unassembled WGS sequence"/>
</dbReference>
<evidence type="ECO:0000256" key="3">
    <source>
        <dbReference type="ARBA" id="ARBA00022691"/>
    </source>
</evidence>
<protein>
    <recommendedName>
        <fullName evidence="7">Methyltransferase</fullName>
    </recommendedName>
</protein>
<proteinExistence type="predicted"/>
<sequence>MTGSRNPRRGTTAIPRVPDHRVDPGDSTGRTGSAGSAGNAGYDWDRFNPDWYVQHNYAELRDDDRRILQLVRDFFATVLDTDRPVGRGIDVGSGANLYPALAMQPYCRYIEQRERGGQNVRWLERQRPWYSELWDQYWTLLTRLPAYQRMEKPREDFAAKVRVRCGNLFELGPRQWDAGTMFFVAESISDQEREFKSAVERFVGSLKPGAPFAAAFMQESAGYYVDGIRFPAVAVTKADVEHCLEPLARDVETHRVHSAKSLREGYKGMILAVGRARRLPG</sequence>
<accession>A0A8J3X247</accession>
<dbReference type="PANTHER" id="PTHR10867:SF17">
    <property type="entry name" value="NICOTINAMIDE N-METHYLTRANSFERASE"/>
    <property type="match status" value="1"/>
</dbReference>
<dbReference type="PANTHER" id="PTHR10867">
    <property type="entry name" value="NNMT/PNMT/TEMT FAMILY MEMBER"/>
    <property type="match status" value="1"/>
</dbReference>
<evidence type="ECO:0008006" key="7">
    <source>
        <dbReference type="Google" id="ProtNLM"/>
    </source>
</evidence>
<name>A0A8J3X247_9ACTN</name>
<dbReference type="GO" id="GO:0032259">
    <property type="term" value="P:methylation"/>
    <property type="evidence" value="ECO:0007669"/>
    <property type="project" value="UniProtKB-KW"/>
</dbReference>
<feature type="region of interest" description="Disordered" evidence="4">
    <location>
        <begin position="1"/>
        <end position="39"/>
    </location>
</feature>
<dbReference type="AlphaFoldDB" id="A0A8J3X247"/>
<dbReference type="SUPFAM" id="SSF53335">
    <property type="entry name" value="S-adenosyl-L-methionine-dependent methyltransferases"/>
    <property type="match status" value="1"/>
</dbReference>
<dbReference type="RefSeq" id="WP_168117875.1">
    <property type="nucleotide sequence ID" value="NZ_BOON01000046.1"/>
</dbReference>
<evidence type="ECO:0000313" key="5">
    <source>
        <dbReference type="EMBL" id="GII25117.1"/>
    </source>
</evidence>
<keyword evidence="6" id="KW-1185">Reference proteome</keyword>
<dbReference type="PROSITE" id="PS51681">
    <property type="entry name" value="SAM_MT_NNMT_PNMT_TEMT"/>
    <property type="match status" value="1"/>
</dbReference>
<dbReference type="InterPro" id="IPR029063">
    <property type="entry name" value="SAM-dependent_MTases_sf"/>
</dbReference>
<evidence type="ECO:0000256" key="1">
    <source>
        <dbReference type="ARBA" id="ARBA00022603"/>
    </source>
</evidence>
<evidence type="ECO:0000256" key="2">
    <source>
        <dbReference type="ARBA" id="ARBA00022679"/>
    </source>
</evidence>